<reference evidence="10" key="2">
    <citation type="submission" date="2022-10" db="EMBL/GenBank/DDBJ databases">
        <authorList>
            <consortium name="ENA_rothamsted_submissions"/>
            <consortium name="culmorum"/>
            <person name="King R."/>
        </authorList>
    </citation>
    <scope>NUCLEOTIDE SEQUENCE</scope>
</reference>
<dbReference type="PRINTS" id="PR00705">
    <property type="entry name" value="PAPAIN"/>
</dbReference>
<dbReference type="SUPFAM" id="SSF54001">
    <property type="entry name" value="Cysteine proteinases"/>
    <property type="match status" value="1"/>
</dbReference>
<accession>A0A9N9S4L7</accession>
<keyword evidence="3" id="KW-0378">Hydrolase</keyword>
<dbReference type="GO" id="GO:0008234">
    <property type="term" value="F:cysteine-type peptidase activity"/>
    <property type="evidence" value="ECO:0007669"/>
    <property type="project" value="UniProtKB-KW"/>
</dbReference>
<evidence type="ECO:0000259" key="8">
    <source>
        <dbReference type="SMART" id="SM00645"/>
    </source>
</evidence>
<dbReference type="InterPro" id="IPR000668">
    <property type="entry name" value="Peptidase_C1A_C"/>
</dbReference>
<dbReference type="InterPro" id="IPR013201">
    <property type="entry name" value="Prot_inhib_I29"/>
</dbReference>
<name>A0A9N9S4L7_9DIPT</name>
<keyword evidence="4" id="KW-0788">Thiol protease</keyword>
<dbReference type="CDD" id="cd02248">
    <property type="entry name" value="Peptidase_C1A"/>
    <property type="match status" value="1"/>
</dbReference>
<gene>
    <name evidence="10" type="ORF">CHIRRI_LOCUS13601</name>
</gene>
<keyword evidence="6" id="KW-1015">Disulfide bond</keyword>
<evidence type="ECO:0000313" key="11">
    <source>
        <dbReference type="Proteomes" id="UP001153620"/>
    </source>
</evidence>
<dbReference type="Pfam" id="PF00112">
    <property type="entry name" value="Peptidase_C1"/>
    <property type="match status" value="1"/>
</dbReference>
<evidence type="ECO:0000256" key="1">
    <source>
        <dbReference type="ARBA" id="ARBA00008455"/>
    </source>
</evidence>
<keyword evidence="7" id="KW-0732">Signal</keyword>
<dbReference type="EMBL" id="OU895880">
    <property type="protein sequence ID" value="CAG9810789.1"/>
    <property type="molecule type" value="Genomic_DNA"/>
</dbReference>
<dbReference type="SMART" id="SM00848">
    <property type="entry name" value="Inhibitor_I29"/>
    <property type="match status" value="1"/>
</dbReference>
<dbReference type="PROSITE" id="PS00139">
    <property type="entry name" value="THIOL_PROTEASE_CYS"/>
    <property type="match status" value="1"/>
</dbReference>
<dbReference type="InterPro" id="IPR013128">
    <property type="entry name" value="Peptidase_C1A"/>
</dbReference>
<dbReference type="Proteomes" id="UP001153620">
    <property type="component" value="Chromosome 4"/>
</dbReference>
<feature type="domain" description="Cathepsin propeptide inhibitor" evidence="9">
    <location>
        <begin position="73"/>
        <end position="133"/>
    </location>
</feature>
<dbReference type="OrthoDB" id="10253408at2759"/>
<protein>
    <submittedName>
        <fullName evidence="10">Uncharacterized protein</fullName>
    </submittedName>
</protein>
<feature type="signal peptide" evidence="7">
    <location>
        <begin position="1"/>
        <end position="19"/>
    </location>
</feature>
<dbReference type="InterPro" id="IPR039417">
    <property type="entry name" value="Peptidase_C1A_papain-like"/>
</dbReference>
<keyword evidence="2" id="KW-0645">Protease</keyword>
<evidence type="ECO:0000256" key="3">
    <source>
        <dbReference type="ARBA" id="ARBA00022801"/>
    </source>
</evidence>
<proteinExistence type="inferred from homology"/>
<dbReference type="PANTHER" id="PTHR12411">
    <property type="entry name" value="CYSTEINE PROTEASE FAMILY C1-RELATED"/>
    <property type="match status" value="1"/>
</dbReference>
<reference evidence="10" key="1">
    <citation type="submission" date="2022-01" db="EMBL/GenBank/DDBJ databases">
        <authorList>
            <person name="King R."/>
        </authorList>
    </citation>
    <scope>NUCLEOTIDE SEQUENCE</scope>
</reference>
<dbReference type="Gene3D" id="3.90.70.10">
    <property type="entry name" value="Cysteine proteinases"/>
    <property type="match status" value="1"/>
</dbReference>
<evidence type="ECO:0000259" key="9">
    <source>
        <dbReference type="SMART" id="SM00848"/>
    </source>
</evidence>
<comment type="similarity">
    <text evidence="1">Belongs to the peptidase C1 family.</text>
</comment>
<evidence type="ECO:0000256" key="4">
    <source>
        <dbReference type="ARBA" id="ARBA00022807"/>
    </source>
</evidence>
<evidence type="ECO:0000256" key="5">
    <source>
        <dbReference type="ARBA" id="ARBA00023145"/>
    </source>
</evidence>
<dbReference type="AlphaFoldDB" id="A0A9N9S4L7"/>
<dbReference type="SMART" id="SM00645">
    <property type="entry name" value="Pept_C1"/>
    <property type="match status" value="1"/>
</dbReference>
<evidence type="ECO:0000313" key="10">
    <source>
        <dbReference type="EMBL" id="CAG9810789.1"/>
    </source>
</evidence>
<evidence type="ECO:0000256" key="6">
    <source>
        <dbReference type="ARBA" id="ARBA00023157"/>
    </source>
</evidence>
<feature type="domain" description="Peptidase C1A papain C-terminal" evidence="8">
    <location>
        <begin position="161"/>
        <end position="376"/>
    </location>
</feature>
<keyword evidence="5" id="KW-0865">Zymogen</keyword>
<keyword evidence="11" id="KW-1185">Reference proteome</keyword>
<dbReference type="InterPro" id="IPR000169">
    <property type="entry name" value="Pept_cys_AS"/>
</dbReference>
<dbReference type="InterPro" id="IPR038765">
    <property type="entry name" value="Papain-like_cys_pep_sf"/>
</dbReference>
<evidence type="ECO:0000256" key="7">
    <source>
        <dbReference type="SAM" id="SignalP"/>
    </source>
</evidence>
<sequence>MKLLCIFAILLIGSVTCDSDEIPSFGNSGPPEIKDPNSEEIQSFTEPDNDVNTYNPKECTLTPSPTLQEITEFYEWSDKNKKVYKTPQTKICKMVRVVYHMREIKAHNELFALGKVSYQRDLTEYSDLSHDEKLEKLIMKDVQFQPQVRQLKGPLPVYPPARESVDWRTEGLVTPVGHQYKCGSCYAWAGSAALEAQLLKCGIYHDQVSVQTMVDCPGPGIWGCKSGWAFYAFKLQANGGILPADKYPYKDSPRNCSYDRDDIIAYVHKPYQFNFTNVNGNASFIKQVLSHVGPVATVMCTHPSLFQYKSGVYTTPTCCKEVKHVVAIVGYGTDPVFGDYWIIKNSWGSGWGDKGYAKIARGQNLCITETIIDYAQVKDLDGEVCPFGF</sequence>
<evidence type="ECO:0000256" key="2">
    <source>
        <dbReference type="ARBA" id="ARBA00022670"/>
    </source>
</evidence>
<organism evidence="10 11">
    <name type="scientific">Chironomus riparius</name>
    <dbReference type="NCBI Taxonomy" id="315576"/>
    <lineage>
        <taxon>Eukaryota</taxon>
        <taxon>Metazoa</taxon>
        <taxon>Ecdysozoa</taxon>
        <taxon>Arthropoda</taxon>
        <taxon>Hexapoda</taxon>
        <taxon>Insecta</taxon>
        <taxon>Pterygota</taxon>
        <taxon>Neoptera</taxon>
        <taxon>Endopterygota</taxon>
        <taxon>Diptera</taxon>
        <taxon>Nematocera</taxon>
        <taxon>Chironomoidea</taxon>
        <taxon>Chironomidae</taxon>
        <taxon>Chironominae</taxon>
        <taxon>Chironomus</taxon>
    </lineage>
</organism>
<feature type="chain" id="PRO_5040135574" evidence="7">
    <location>
        <begin position="20"/>
        <end position="389"/>
    </location>
</feature>
<dbReference type="GO" id="GO:0006508">
    <property type="term" value="P:proteolysis"/>
    <property type="evidence" value="ECO:0007669"/>
    <property type="project" value="UniProtKB-KW"/>
</dbReference>